<reference evidence="2 3" key="2">
    <citation type="journal article" date="2016" name="Science">
        <title>A bacterium that degrades and assimilates poly(ethylene terephthalate).</title>
        <authorList>
            <person name="Yoshida S."/>
            <person name="Hiraga K."/>
            <person name="Takehana T."/>
            <person name="Taniguchi I."/>
            <person name="Yamaji H."/>
            <person name="Maeda Y."/>
            <person name="Toyohara K."/>
            <person name="Miyamoto K."/>
            <person name="Kimura Y."/>
            <person name="Oda K."/>
        </authorList>
    </citation>
    <scope>NUCLEOTIDE SEQUENCE [LARGE SCALE GENOMIC DNA]</scope>
    <source>
        <strain evidence="3">NBRC 110686 / TISTR 2288 / 201-F6</strain>
    </source>
</reference>
<name>A0A0K8P3X8_PISS1</name>
<comment type="caution">
    <text evidence="2">The sequence shown here is derived from an EMBL/GenBank/DDBJ whole genome shotgun (WGS) entry which is preliminary data.</text>
</comment>
<dbReference type="AlphaFoldDB" id="A0A0K8P3X8"/>
<feature type="region of interest" description="Disordered" evidence="1">
    <location>
        <begin position="1"/>
        <end position="70"/>
    </location>
</feature>
<feature type="compositionally biased region" description="Basic residues" evidence="1">
    <location>
        <begin position="1"/>
        <end position="18"/>
    </location>
</feature>
<sequence>MRRKLPFWGRPRARRRGGFRGTTRIDASATGEDCSRAGPGLEPDERGRSPPFRGRRGAGEGWPVGRRPGGLALGRSGAQVIRRGIQRSLVRSCGPALRRRRR</sequence>
<evidence type="ECO:0000256" key="1">
    <source>
        <dbReference type="SAM" id="MobiDB-lite"/>
    </source>
</evidence>
<dbReference type="EMBL" id="BBYR01000045">
    <property type="protein sequence ID" value="GAP37317.1"/>
    <property type="molecule type" value="Genomic_DNA"/>
</dbReference>
<dbReference type="STRING" id="1547922.ISF6_3172"/>
<protein>
    <submittedName>
        <fullName evidence="2">Uncharacterized protein</fullName>
    </submittedName>
</protein>
<accession>A0A0K8P3X8</accession>
<organism evidence="2 3">
    <name type="scientific">Piscinibacter sakaiensis</name>
    <name type="common">Ideonella sakaiensis</name>
    <dbReference type="NCBI Taxonomy" id="1547922"/>
    <lineage>
        <taxon>Bacteria</taxon>
        <taxon>Pseudomonadati</taxon>
        <taxon>Pseudomonadota</taxon>
        <taxon>Betaproteobacteria</taxon>
        <taxon>Burkholderiales</taxon>
        <taxon>Sphaerotilaceae</taxon>
        <taxon>Piscinibacter</taxon>
    </lineage>
</organism>
<evidence type="ECO:0000313" key="2">
    <source>
        <dbReference type="EMBL" id="GAP37317.1"/>
    </source>
</evidence>
<evidence type="ECO:0000313" key="3">
    <source>
        <dbReference type="Proteomes" id="UP000037660"/>
    </source>
</evidence>
<keyword evidence="3" id="KW-1185">Reference proteome</keyword>
<gene>
    <name evidence="2" type="ORF">ISF6_3172</name>
</gene>
<feature type="compositionally biased region" description="Gly residues" evidence="1">
    <location>
        <begin position="59"/>
        <end position="70"/>
    </location>
</feature>
<proteinExistence type="predicted"/>
<reference evidence="3" key="1">
    <citation type="submission" date="2015-07" db="EMBL/GenBank/DDBJ databases">
        <title>Discovery of a poly(ethylene terephthalate assimilation.</title>
        <authorList>
            <person name="Yoshida S."/>
            <person name="Hiraga K."/>
            <person name="Takehana T."/>
            <person name="Taniguchi I."/>
            <person name="Yamaji H."/>
            <person name="Maeda Y."/>
            <person name="Toyohara K."/>
            <person name="Miyamoto K."/>
            <person name="Kimura Y."/>
            <person name="Oda K."/>
        </authorList>
    </citation>
    <scope>NUCLEOTIDE SEQUENCE [LARGE SCALE GENOMIC DNA]</scope>
    <source>
        <strain evidence="3">NBRC 110686 / TISTR 2288 / 201-F6</strain>
    </source>
</reference>
<dbReference type="Proteomes" id="UP000037660">
    <property type="component" value="Unassembled WGS sequence"/>
</dbReference>